<dbReference type="RefSeq" id="XP_013316706.1">
    <property type="nucleotide sequence ID" value="XM_013461252.1"/>
</dbReference>
<gene>
    <name evidence="3" type="ORF">PV05_04805</name>
</gene>
<accession>A0A0D2D146</accession>
<feature type="compositionally biased region" description="Low complexity" evidence="2">
    <location>
        <begin position="91"/>
        <end position="101"/>
    </location>
</feature>
<keyword evidence="1" id="KW-0175">Coiled coil</keyword>
<proteinExistence type="predicted"/>
<feature type="compositionally biased region" description="Low complexity" evidence="2">
    <location>
        <begin position="27"/>
        <end position="45"/>
    </location>
</feature>
<feature type="compositionally biased region" description="Basic residues" evidence="2">
    <location>
        <begin position="159"/>
        <end position="168"/>
    </location>
</feature>
<protein>
    <submittedName>
        <fullName evidence="3">Uncharacterized protein</fullName>
    </submittedName>
</protein>
<feature type="compositionally biased region" description="Polar residues" evidence="2">
    <location>
        <begin position="505"/>
        <end position="521"/>
    </location>
</feature>
<evidence type="ECO:0000313" key="4">
    <source>
        <dbReference type="Proteomes" id="UP000054342"/>
    </source>
</evidence>
<evidence type="ECO:0000256" key="1">
    <source>
        <dbReference type="SAM" id="Coils"/>
    </source>
</evidence>
<dbReference type="EMBL" id="KN847319">
    <property type="protein sequence ID" value="KIW56122.1"/>
    <property type="molecule type" value="Genomic_DNA"/>
</dbReference>
<feature type="region of interest" description="Disordered" evidence="2">
    <location>
        <begin position="1"/>
        <end position="187"/>
    </location>
</feature>
<dbReference type="HOGENOM" id="CLU_015558_0_0_1"/>
<feature type="compositionally biased region" description="Pro residues" evidence="2">
    <location>
        <begin position="46"/>
        <end position="55"/>
    </location>
</feature>
<feature type="region of interest" description="Disordered" evidence="2">
    <location>
        <begin position="502"/>
        <end position="646"/>
    </location>
</feature>
<feature type="compositionally biased region" description="Polar residues" evidence="2">
    <location>
        <begin position="446"/>
        <end position="463"/>
    </location>
</feature>
<evidence type="ECO:0000313" key="3">
    <source>
        <dbReference type="EMBL" id="KIW56122.1"/>
    </source>
</evidence>
<reference evidence="3 4" key="1">
    <citation type="submission" date="2015-01" db="EMBL/GenBank/DDBJ databases">
        <title>The Genome Sequence of Exophiala xenobiotica CBS118157.</title>
        <authorList>
            <consortium name="The Broad Institute Genomics Platform"/>
            <person name="Cuomo C."/>
            <person name="de Hoog S."/>
            <person name="Gorbushina A."/>
            <person name="Stielow B."/>
            <person name="Teixiera M."/>
            <person name="Abouelleil A."/>
            <person name="Chapman S.B."/>
            <person name="Priest M."/>
            <person name="Young S.K."/>
            <person name="Wortman J."/>
            <person name="Nusbaum C."/>
            <person name="Birren B."/>
        </authorList>
    </citation>
    <scope>NUCLEOTIDE SEQUENCE [LARGE SCALE GENOMIC DNA]</scope>
    <source>
        <strain evidence="3 4">CBS 118157</strain>
    </source>
</reference>
<feature type="compositionally biased region" description="Low complexity" evidence="2">
    <location>
        <begin position="574"/>
        <end position="591"/>
    </location>
</feature>
<dbReference type="STRING" id="348802.A0A0D2D146"/>
<feature type="compositionally biased region" description="Basic residues" evidence="2">
    <location>
        <begin position="137"/>
        <end position="149"/>
    </location>
</feature>
<keyword evidence="4" id="KW-1185">Reference proteome</keyword>
<feature type="compositionally biased region" description="Basic residues" evidence="2">
    <location>
        <begin position="16"/>
        <end position="26"/>
    </location>
</feature>
<feature type="coiled-coil region" evidence="1">
    <location>
        <begin position="263"/>
        <end position="290"/>
    </location>
</feature>
<name>A0A0D2D146_9EURO</name>
<evidence type="ECO:0000256" key="2">
    <source>
        <dbReference type="SAM" id="MobiDB-lite"/>
    </source>
</evidence>
<sequence>MSRRRSPREPSTVFHMKTRSRARKGRPGSSDPSGDISSTSSLSSPPSSPTPPTPPRNQKRKLSETDSDGPENLPIAKRLSPDSRSDNAKQTTDTVEVETTTLAGSEGIVANPIPCNNDVTTRKRPASNSEDSETRSPRRSAKGATRARRGGQGNGANSRKGKLKGKRGRGGDSPEPPNRKRPLTQDERVEISMLKARQHELKRFFSIVGAQQVDILEQLASRDLSKLARKPKAHQKVPEYDTIVESLDTTMQDIQDMIRTRHRVQLEHEMQRMEQEKEVIEQQFKTHALEARNEHLTGAEGDIILFERAYREAHDETHTETGSDLDGYPQYHELPEPDTQPRGYVSRKIMDEKPFKLQLSTYDEQARQEVLNEDFIAPLLREMEQRDREYHEEQERRKSHNLSALTSEAVRELETIRENERPPQVDGMNDTAGSYALSTLADVSDWMSQSRPQHRLSYTTSAPVSAPSDQFPRRYSPRFGPLQAFSGPVTREVTRHPSFQHVLSVDTTSAPPVQTPSSATETTDRNSSHVVSSGPGQPLAPAPPKSGPRFQVFRHSNGRPGFASPSPLAGGGPQQFIFQPPQQPLQYQPAPGRTPPPQYGPGGTGSRVDRGGKSSMTFVNQTIASRDAAAGNPNPKGGQRILLPKM</sequence>
<organism evidence="3 4">
    <name type="scientific">Exophiala xenobiotica</name>
    <dbReference type="NCBI Taxonomy" id="348802"/>
    <lineage>
        <taxon>Eukaryota</taxon>
        <taxon>Fungi</taxon>
        <taxon>Dikarya</taxon>
        <taxon>Ascomycota</taxon>
        <taxon>Pezizomycotina</taxon>
        <taxon>Eurotiomycetes</taxon>
        <taxon>Chaetothyriomycetidae</taxon>
        <taxon>Chaetothyriales</taxon>
        <taxon>Herpotrichiellaceae</taxon>
        <taxon>Exophiala</taxon>
    </lineage>
</organism>
<dbReference type="AlphaFoldDB" id="A0A0D2D146"/>
<dbReference type="Proteomes" id="UP000054342">
    <property type="component" value="Unassembled WGS sequence"/>
</dbReference>
<dbReference type="OrthoDB" id="4188028at2759"/>
<feature type="region of interest" description="Disordered" evidence="2">
    <location>
        <begin position="317"/>
        <end position="343"/>
    </location>
</feature>
<feature type="compositionally biased region" description="Polar residues" evidence="2">
    <location>
        <begin position="614"/>
        <end position="624"/>
    </location>
</feature>
<feature type="region of interest" description="Disordered" evidence="2">
    <location>
        <begin position="446"/>
        <end position="489"/>
    </location>
</feature>
<dbReference type="GeneID" id="25326713"/>